<dbReference type="AlphaFoldDB" id="A0A3R9NR17"/>
<proteinExistence type="predicted"/>
<keyword evidence="2 4" id="KW-0418">Kinase</keyword>
<dbReference type="OrthoDB" id="9813569at2"/>
<keyword evidence="5" id="KW-1185">Reference proteome</keyword>
<keyword evidence="1" id="KW-0808">Transferase</keyword>
<evidence type="ECO:0000313" key="4">
    <source>
        <dbReference type="EMBL" id="RSL14946.1"/>
    </source>
</evidence>
<dbReference type="InterPro" id="IPR011611">
    <property type="entry name" value="PfkB_dom"/>
</dbReference>
<comment type="caution">
    <text evidence="4">The sequence shown here is derived from an EMBL/GenBank/DDBJ whole genome shotgun (WGS) entry which is preliminary data.</text>
</comment>
<name>A0A3R9NR17_9BACT</name>
<dbReference type="SUPFAM" id="SSF53613">
    <property type="entry name" value="Ribokinase-like"/>
    <property type="match status" value="1"/>
</dbReference>
<dbReference type="InterPro" id="IPR052562">
    <property type="entry name" value="Ketohexokinase-related"/>
</dbReference>
<dbReference type="EMBL" id="RSDW01000001">
    <property type="protein sequence ID" value="RSL14946.1"/>
    <property type="molecule type" value="Genomic_DNA"/>
</dbReference>
<dbReference type="Pfam" id="PF00294">
    <property type="entry name" value="PfkB"/>
    <property type="match status" value="1"/>
</dbReference>
<protein>
    <submittedName>
        <fullName evidence="4">Sulfofructose kinase</fullName>
    </submittedName>
</protein>
<dbReference type="Gene3D" id="3.40.1190.20">
    <property type="match status" value="1"/>
</dbReference>
<evidence type="ECO:0000259" key="3">
    <source>
        <dbReference type="Pfam" id="PF00294"/>
    </source>
</evidence>
<dbReference type="GO" id="GO:0016301">
    <property type="term" value="F:kinase activity"/>
    <property type="evidence" value="ECO:0007669"/>
    <property type="project" value="UniProtKB-KW"/>
</dbReference>
<evidence type="ECO:0000313" key="5">
    <source>
        <dbReference type="Proteomes" id="UP000269669"/>
    </source>
</evidence>
<dbReference type="Proteomes" id="UP000269669">
    <property type="component" value="Unassembled WGS sequence"/>
</dbReference>
<accession>A0A3R9NR17</accession>
<reference evidence="4 5" key="1">
    <citation type="submission" date="2018-12" db="EMBL/GenBank/DDBJ databases">
        <title>Sequencing of bacterial isolates from soil warming experiment in Harvard Forest, Massachusetts, USA.</title>
        <authorList>
            <person name="Deangelis K."/>
        </authorList>
    </citation>
    <scope>NUCLEOTIDE SEQUENCE [LARGE SCALE GENOMIC DNA]</scope>
    <source>
        <strain evidence="4 5">EB153</strain>
    </source>
</reference>
<evidence type="ECO:0000256" key="1">
    <source>
        <dbReference type="ARBA" id="ARBA00022679"/>
    </source>
</evidence>
<dbReference type="PANTHER" id="PTHR42774:SF3">
    <property type="entry name" value="KETOHEXOKINASE"/>
    <property type="match status" value="1"/>
</dbReference>
<gene>
    <name evidence="4" type="ORF">EDE15_0416</name>
</gene>
<dbReference type="PROSITE" id="PS00584">
    <property type="entry name" value="PFKB_KINASES_2"/>
    <property type="match status" value="1"/>
</dbReference>
<dbReference type="InterPro" id="IPR029056">
    <property type="entry name" value="Ribokinase-like"/>
</dbReference>
<sequence>MAKASKVDLVGVGLNATDTVIPLSTYPTRGSKTEYSAVSTLPGGQVATTVVACQHWGMRTRYVGKLGDDLAATLHREAFTHAGVETRIITVPGGASAQSLILVDAEGERTVLCRRDERLTLRPAELDREWIVNARALHVDGFDTEAAITASAWARAAGVPVIADLDELYPGVEDLLANVDYLIVSRDFPTRLMHEADLEQALRQMHRRYGSRLAAATLGHDGVLAWDGNQLLHTPAYHVPVLDTTGAGDIFHAGFIYGLLQDWSLDRQLDFACAAAALNCTAIGARGGIQALEEIENLMTTGSHYQTASYASTQG</sequence>
<dbReference type="InterPro" id="IPR002173">
    <property type="entry name" value="Carboh/pur_kinase_PfkB_CS"/>
</dbReference>
<feature type="domain" description="Carbohydrate kinase PfkB" evidence="3">
    <location>
        <begin position="21"/>
        <end position="288"/>
    </location>
</feature>
<evidence type="ECO:0000256" key="2">
    <source>
        <dbReference type="ARBA" id="ARBA00022777"/>
    </source>
</evidence>
<dbReference type="RefSeq" id="WP_125483749.1">
    <property type="nucleotide sequence ID" value="NZ_RSDW01000001.1"/>
</dbReference>
<organism evidence="4 5">
    <name type="scientific">Edaphobacter aggregans</name>
    <dbReference type="NCBI Taxonomy" id="570835"/>
    <lineage>
        <taxon>Bacteria</taxon>
        <taxon>Pseudomonadati</taxon>
        <taxon>Acidobacteriota</taxon>
        <taxon>Terriglobia</taxon>
        <taxon>Terriglobales</taxon>
        <taxon>Acidobacteriaceae</taxon>
        <taxon>Edaphobacter</taxon>
    </lineage>
</organism>
<dbReference type="PANTHER" id="PTHR42774">
    <property type="entry name" value="PHOSPHOTRANSFERASE SYSTEM TRANSPORT PROTEIN"/>
    <property type="match status" value="1"/>
</dbReference>